<reference evidence="2" key="1">
    <citation type="submission" date="2013-12" db="EMBL/GenBank/DDBJ databases">
        <title>A Varibaculum cambriense genome reconstructed from a premature infant gut community with otherwise low bacterial novelty that shifts toward anaerobic metabolism during the third week of life.</title>
        <authorList>
            <person name="Brown C.T."/>
            <person name="Sharon I."/>
            <person name="Thomas B.C."/>
            <person name="Castelle C.J."/>
            <person name="Morowitz M.J."/>
            <person name="Banfield J.F."/>
        </authorList>
    </citation>
    <scope>NUCLEOTIDE SEQUENCE</scope>
</reference>
<accession>W1XP93</accession>
<proteinExistence type="predicted"/>
<dbReference type="AlphaFoldDB" id="W1XP93"/>
<feature type="domain" description="DUF4158" evidence="1">
    <location>
        <begin position="2"/>
        <end position="45"/>
    </location>
</feature>
<dbReference type="InterPro" id="IPR025296">
    <property type="entry name" value="DUF4158"/>
</dbReference>
<comment type="caution">
    <text evidence="2">The sequence shown here is derived from an EMBL/GenBank/DDBJ whole genome shotgun (WGS) entry which is preliminary data.</text>
</comment>
<name>W1XP93_9ZZZZ</name>
<feature type="non-terminal residue" evidence="2">
    <location>
        <position position="76"/>
    </location>
</feature>
<sequence length="76" mass="8882">SNWLLNRAIYTTESTNMLFDMLLKKCLDEKIILPGFTTFSRFIASIVEKAEEQLYKQLALIPTNKEKKQLLNLLFV</sequence>
<evidence type="ECO:0000259" key="1">
    <source>
        <dbReference type="Pfam" id="PF13700"/>
    </source>
</evidence>
<dbReference type="Pfam" id="PF13700">
    <property type="entry name" value="DUF4158"/>
    <property type="match status" value="1"/>
</dbReference>
<dbReference type="EMBL" id="AZMM01013568">
    <property type="protein sequence ID" value="ETJ31951.1"/>
    <property type="molecule type" value="Genomic_DNA"/>
</dbReference>
<feature type="non-terminal residue" evidence="2">
    <location>
        <position position="1"/>
    </location>
</feature>
<organism evidence="2">
    <name type="scientific">human gut metagenome</name>
    <dbReference type="NCBI Taxonomy" id="408170"/>
    <lineage>
        <taxon>unclassified sequences</taxon>
        <taxon>metagenomes</taxon>
        <taxon>organismal metagenomes</taxon>
    </lineage>
</organism>
<gene>
    <name evidence="2" type="ORF">Q604_UNBC13568G0001</name>
</gene>
<evidence type="ECO:0000313" key="2">
    <source>
        <dbReference type="EMBL" id="ETJ31951.1"/>
    </source>
</evidence>
<protein>
    <submittedName>
        <fullName evidence="2">Transposase</fullName>
    </submittedName>
</protein>